<dbReference type="InterPro" id="IPR049472">
    <property type="entry name" value="MRNIP_N"/>
</dbReference>
<name>A0AAD9VLJ7_9HYME</name>
<reference evidence="2" key="1">
    <citation type="submission" date="2021-08" db="EMBL/GenBank/DDBJ databases">
        <authorList>
            <person name="Misof B."/>
            <person name="Oliver O."/>
            <person name="Podsiadlowski L."/>
            <person name="Donath A."/>
            <person name="Peters R."/>
            <person name="Mayer C."/>
            <person name="Rust J."/>
            <person name="Gunkel S."/>
            <person name="Lesny P."/>
            <person name="Martin S."/>
            <person name="Oeyen J.P."/>
            <person name="Petersen M."/>
            <person name="Panagiotis P."/>
            <person name="Wilbrandt J."/>
            <person name="Tanja T."/>
        </authorList>
    </citation>
    <scope>NUCLEOTIDE SEQUENCE</scope>
    <source>
        <strain evidence="2">GBR_01_08_01A</strain>
        <tissue evidence="2">Thorax + abdomen</tissue>
    </source>
</reference>
<accession>A0AAD9VLJ7</accession>
<dbReference type="PANTHER" id="PTHR15863">
    <property type="entry name" value="MRN COMPLEX-INTERACTING PROTEIN"/>
    <property type="match status" value="1"/>
</dbReference>
<keyword evidence="3" id="KW-1185">Reference proteome</keyword>
<evidence type="ECO:0000313" key="2">
    <source>
        <dbReference type="EMBL" id="KAK2578929.1"/>
    </source>
</evidence>
<feature type="domain" description="MRN complex-interacting protein N-terminal" evidence="1">
    <location>
        <begin position="7"/>
        <end position="100"/>
    </location>
</feature>
<dbReference type="Proteomes" id="UP001258017">
    <property type="component" value="Unassembled WGS sequence"/>
</dbReference>
<dbReference type="GO" id="GO:0005634">
    <property type="term" value="C:nucleus"/>
    <property type="evidence" value="ECO:0007669"/>
    <property type="project" value="TreeGrafter"/>
</dbReference>
<dbReference type="InterPro" id="IPR032739">
    <property type="entry name" value="MRNIP"/>
</dbReference>
<proteinExistence type="predicted"/>
<comment type="caution">
    <text evidence="2">The sequence shown here is derived from an EMBL/GenBank/DDBJ whole genome shotgun (WGS) entry which is preliminary data.</text>
</comment>
<dbReference type="EMBL" id="JAIFRP010000130">
    <property type="protein sequence ID" value="KAK2578929.1"/>
    <property type="molecule type" value="Genomic_DNA"/>
</dbReference>
<reference evidence="2" key="2">
    <citation type="journal article" date="2023" name="Commun. Biol.">
        <title>Intrasexual cuticular hydrocarbon dimorphism in a wasp sheds light on hydrocarbon biosynthesis genes in Hymenoptera.</title>
        <authorList>
            <person name="Moris V.C."/>
            <person name="Podsiadlowski L."/>
            <person name="Martin S."/>
            <person name="Oeyen J.P."/>
            <person name="Donath A."/>
            <person name="Petersen M."/>
            <person name="Wilbrandt J."/>
            <person name="Misof B."/>
            <person name="Liedtke D."/>
            <person name="Thamm M."/>
            <person name="Scheiner R."/>
            <person name="Schmitt T."/>
            <person name="Niehuis O."/>
        </authorList>
    </citation>
    <scope>NUCLEOTIDE SEQUENCE</scope>
    <source>
        <strain evidence="2">GBR_01_08_01A</strain>
    </source>
</reference>
<protein>
    <recommendedName>
        <fullName evidence="1">MRN complex-interacting protein N-terminal domain-containing protein</fullName>
    </recommendedName>
</protein>
<dbReference type="Pfam" id="PF15749">
    <property type="entry name" value="MRNIP"/>
    <property type="match status" value="1"/>
</dbReference>
<evidence type="ECO:0000313" key="3">
    <source>
        <dbReference type="Proteomes" id="UP001258017"/>
    </source>
</evidence>
<organism evidence="2 3">
    <name type="scientific">Odynerus spinipes</name>
    <dbReference type="NCBI Taxonomy" id="1348599"/>
    <lineage>
        <taxon>Eukaryota</taxon>
        <taxon>Metazoa</taxon>
        <taxon>Ecdysozoa</taxon>
        <taxon>Arthropoda</taxon>
        <taxon>Hexapoda</taxon>
        <taxon>Insecta</taxon>
        <taxon>Pterygota</taxon>
        <taxon>Neoptera</taxon>
        <taxon>Endopterygota</taxon>
        <taxon>Hymenoptera</taxon>
        <taxon>Apocrita</taxon>
        <taxon>Aculeata</taxon>
        <taxon>Vespoidea</taxon>
        <taxon>Vespidae</taxon>
        <taxon>Eumeninae</taxon>
        <taxon>Odynerus</taxon>
    </lineage>
</organism>
<dbReference type="PANTHER" id="PTHR15863:SF2">
    <property type="entry name" value="MRN COMPLEX-INTERACTING PROTEIN"/>
    <property type="match status" value="1"/>
</dbReference>
<dbReference type="GO" id="GO:0003682">
    <property type="term" value="F:chromatin binding"/>
    <property type="evidence" value="ECO:0007669"/>
    <property type="project" value="TreeGrafter"/>
</dbReference>
<evidence type="ECO:0000259" key="1">
    <source>
        <dbReference type="Pfam" id="PF15749"/>
    </source>
</evidence>
<gene>
    <name evidence="2" type="ORF">KPH14_011135</name>
</gene>
<dbReference type="GO" id="GO:0007095">
    <property type="term" value="P:mitotic G2 DNA damage checkpoint signaling"/>
    <property type="evidence" value="ECO:0007669"/>
    <property type="project" value="TreeGrafter"/>
</dbReference>
<sequence>MSQEMNILCCYLCQMFQVHIVKKAKKWKCKVCNEKQSIRRVYFQGSGKDCRFHVQQLNSQKQKGFESVQTTHSNIDDTSYISYDSKESSSNQQISDNLSNESEVIFDDIMQVSDEEYTCEEQTVDSNYERPSSHFNHDLTYESEIFDRTNNEVKELKSVNSHSDFHISNNIEIKAISNDTKESQNIFESYEDFDVALDF</sequence>
<dbReference type="AlphaFoldDB" id="A0AAD9VLJ7"/>